<feature type="transmembrane region" description="Helical" evidence="1">
    <location>
        <begin position="20"/>
        <end position="53"/>
    </location>
</feature>
<keyword evidence="1" id="KW-0472">Membrane</keyword>
<reference evidence="3" key="1">
    <citation type="submission" date="2018-03" db="EMBL/GenBank/DDBJ databases">
        <title>Gramella fulva sp. nov., isolated from a dry surface of tidal flat.</title>
        <authorList>
            <person name="Hwang S.H."/>
            <person name="Hwang W.M."/>
            <person name="Kang K."/>
            <person name="Ahn T.-Y."/>
        </authorList>
    </citation>
    <scope>NUCLEOTIDE SEQUENCE [LARGE SCALE GENOMIC DNA]</scope>
    <source>
        <strain evidence="3">SH35</strain>
    </source>
</reference>
<dbReference type="GO" id="GO:0009055">
    <property type="term" value="F:electron transfer activity"/>
    <property type="evidence" value="ECO:0007669"/>
    <property type="project" value="InterPro"/>
</dbReference>
<dbReference type="OrthoDB" id="965220at2"/>
<dbReference type="SUPFAM" id="SSF81452">
    <property type="entry name" value="Cytochrome c oxidase subunit III-like"/>
    <property type="match status" value="1"/>
</dbReference>
<evidence type="ECO:0000256" key="1">
    <source>
        <dbReference type="SAM" id="Phobius"/>
    </source>
</evidence>
<name>A0A2R3Z8L7_9FLAO</name>
<sequence length="72" mass="8165">MSDSEKFKPDPIELPEPTIWPFFLALGVTFLLWGILTSMLISAIGLIVFIIALGGWMSDLYHELKKPEEDEL</sequence>
<dbReference type="AlphaFoldDB" id="A0A2R3Z8L7"/>
<keyword evidence="1" id="KW-1133">Transmembrane helix</keyword>
<evidence type="ECO:0000313" key="3">
    <source>
        <dbReference type="Proteomes" id="UP000241507"/>
    </source>
</evidence>
<dbReference type="GO" id="GO:0016020">
    <property type="term" value="C:membrane"/>
    <property type="evidence" value="ECO:0007669"/>
    <property type="project" value="InterPro"/>
</dbReference>
<accession>A0A2R3Z8L7</accession>
<evidence type="ECO:0008006" key="4">
    <source>
        <dbReference type="Google" id="ProtNLM"/>
    </source>
</evidence>
<organism evidence="2 3">
    <name type="scientific">Christiangramia fulva</name>
    <dbReference type="NCBI Taxonomy" id="2126553"/>
    <lineage>
        <taxon>Bacteria</taxon>
        <taxon>Pseudomonadati</taxon>
        <taxon>Bacteroidota</taxon>
        <taxon>Flavobacteriia</taxon>
        <taxon>Flavobacteriales</taxon>
        <taxon>Flavobacteriaceae</taxon>
        <taxon>Christiangramia</taxon>
    </lineage>
</organism>
<dbReference type="RefSeq" id="WP_107013390.1">
    <property type="nucleotide sequence ID" value="NZ_CP028136.1"/>
</dbReference>
<dbReference type="Proteomes" id="UP000241507">
    <property type="component" value="Chromosome"/>
</dbReference>
<dbReference type="InterPro" id="IPR035973">
    <property type="entry name" value="Cyt_c_oxidase_su3-like_sf"/>
</dbReference>
<dbReference type="EMBL" id="CP028136">
    <property type="protein sequence ID" value="AVR46618.1"/>
    <property type="molecule type" value="Genomic_DNA"/>
</dbReference>
<dbReference type="Gene3D" id="1.10.287.70">
    <property type="match status" value="1"/>
</dbReference>
<proteinExistence type="predicted"/>
<gene>
    <name evidence="2" type="ORF">C7S20_15860</name>
</gene>
<keyword evidence="3" id="KW-1185">Reference proteome</keyword>
<protein>
    <recommendedName>
        <fullName evidence="4">Cytochrome-c oxidase</fullName>
    </recommendedName>
</protein>
<evidence type="ECO:0000313" key="2">
    <source>
        <dbReference type="EMBL" id="AVR46618.1"/>
    </source>
</evidence>
<keyword evidence="1" id="KW-0812">Transmembrane</keyword>
<dbReference type="KEGG" id="grs:C7S20_15860"/>